<dbReference type="GO" id="GO:0003729">
    <property type="term" value="F:mRNA binding"/>
    <property type="evidence" value="ECO:0007669"/>
    <property type="project" value="TreeGrafter"/>
</dbReference>
<dbReference type="CDD" id="cd09804">
    <property type="entry name" value="Dcp1"/>
    <property type="match status" value="1"/>
</dbReference>
<dbReference type="WBParaSite" id="GPUH_0002104401-mRNA-1">
    <property type="protein sequence ID" value="GPUH_0002104401-mRNA-1"/>
    <property type="gene ID" value="GPUH_0002104401"/>
</dbReference>
<feature type="compositionally biased region" description="Low complexity" evidence="5">
    <location>
        <begin position="316"/>
        <end position="328"/>
    </location>
</feature>
<feature type="compositionally biased region" description="Low complexity" evidence="5">
    <location>
        <begin position="207"/>
        <end position="221"/>
    </location>
</feature>
<keyword evidence="3" id="KW-0963">Cytoplasm</keyword>
<gene>
    <name evidence="7" type="ORF">GPUH_LOCUS21020</name>
</gene>
<evidence type="ECO:0000259" key="6">
    <source>
        <dbReference type="SMART" id="SM00461"/>
    </source>
</evidence>
<evidence type="ECO:0000256" key="3">
    <source>
        <dbReference type="ARBA" id="ARBA00022490"/>
    </source>
</evidence>
<feature type="region of interest" description="Disordered" evidence="5">
    <location>
        <begin position="309"/>
        <end position="328"/>
    </location>
</feature>
<dbReference type="GO" id="GO:0008047">
    <property type="term" value="F:enzyme activator activity"/>
    <property type="evidence" value="ECO:0007669"/>
    <property type="project" value="InterPro"/>
</dbReference>
<evidence type="ECO:0000256" key="5">
    <source>
        <dbReference type="SAM" id="MobiDB-lite"/>
    </source>
</evidence>
<name>A0A183EJ78_9BILA</name>
<feature type="compositionally biased region" description="Polar residues" evidence="5">
    <location>
        <begin position="180"/>
        <end position="190"/>
    </location>
</feature>
<dbReference type="GO" id="GO:0031087">
    <property type="term" value="P:deadenylation-independent decapping of nuclear-transcribed mRNA"/>
    <property type="evidence" value="ECO:0007669"/>
    <property type="project" value="TreeGrafter"/>
</dbReference>
<sequence length="384" mass="42076">MPQQIGVMAEGTVRTKKPATVDEMNLKSVRRLDPCAVTIIDKTAHAALYEFDREKFEWVKTAIEGPLFLYERADAPLHSLMIANRQSLKDLIEPILPPVLFFLETPYVFMNKLAERQIIGFWFFDEEDCKRFYEVLLRLAPQTTTHPSMAATNPEALVNGYRVNTNQSAGKPQFSIGTGPATNKNDQKSSIFDADSADRKHSQPSVAASPTASRSSHSSTTGNDPPVAAAAAEKARQYGNSSTSPSNKNAEPSNDICSAANKGDLHSSGNGMPALLRQILHKHSVSTLPALPTQGVLSADQIEEQYLTGDDEKKNAAAAPSGKAGSGNEKQKISRILPFLCNSVLFDSYPFLFLVEFLGIIPNLVPPASLHQYRKRMKVAALYR</sequence>
<feature type="region of interest" description="Disordered" evidence="5">
    <location>
        <begin position="168"/>
        <end position="264"/>
    </location>
</feature>
<dbReference type="SUPFAM" id="SSF50729">
    <property type="entry name" value="PH domain-like"/>
    <property type="match status" value="1"/>
</dbReference>
<dbReference type="PANTHER" id="PTHR16290">
    <property type="entry name" value="TRANSCRIPTION FACTOR SMIF DECAPPING ENZYME DCP1"/>
    <property type="match status" value="1"/>
</dbReference>
<evidence type="ECO:0000256" key="2">
    <source>
        <dbReference type="ARBA" id="ARBA00008778"/>
    </source>
</evidence>
<comment type="subcellular location">
    <subcellularLocation>
        <location evidence="1">Cytoplasm</location>
    </subcellularLocation>
</comment>
<keyword evidence="8" id="KW-1185">Reference proteome</keyword>
<organism evidence="9">
    <name type="scientific">Gongylonema pulchrum</name>
    <dbReference type="NCBI Taxonomy" id="637853"/>
    <lineage>
        <taxon>Eukaryota</taxon>
        <taxon>Metazoa</taxon>
        <taxon>Ecdysozoa</taxon>
        <taxon>Nematoda</taxon>
        <taxon>Chromadorea</taxon>
        <taxon>Rhabditida</taxon>
        <taxon>Spirurina</taxon>
        <taxon>Spiruromorpha</taxon>
        <taxon>Spiruroidea</taxon>
        <taxon>Gongylonematidae</taxon>
        <taxon>Gongylonema</taxon>
    </lineage>
</organism>
<evidence type="ECO:0000256" key="4">
    <source>
        <dbReference type="ARBA" id="ARBA00022664"/>
    </source>
</evidence>
<protein>
    <submittedName>
        <fullName evidence="9">WH1 domain-containing protein</fullName>
    </submittedName>
</protein>
<dbReference type="GO" id="GO:0000932">
    <property type="term" value="C:P-body"/>
    <property type="evidence" value="ECO:0007669"/>
    <property type="project" value="TreeGrafter"/>
</dbReference>
<dbReference type="InterPro" id="IPR011993">
    <property type="entry name" value="PH-like_dom_sf"/>
</dbReference>
<dbReference type="EMBL" id="UYRT01091658">
    <property type="protein sequence ID" value="VDN37323.1"/>
    <property type="molecule type" value="Genomic_DNA"/>
</dbReference>
<dbReference type="SMART" id="SM00461">
    <property type="entry name" value="WH1"/>
    <property type="match status" value="1"/>
</dbReference>
<dbReference type="InterPro" id="IPR010334">
    <property type="entry name" value="Dcp1"/>
</dbReference>
<dbReference type="GO" id="GO:0006397">
    <property type="term" value="P:mRNA processing"/>
    <property type="evidence" value="ECO:0007669"/>
    <property type="project" value="UniProtKB-KW"/>
</dbReference>
<dbReference type="Proteomes" id="UP000271098">
    <property type="component" value="Unassembled WGS sequence"/>
</dbReference>
<evidence type="ECO:0000313" key="9">
    <source>
        <dbReference type="WBParaSite" id="GPUH_0002104401-mRNA-1"/>
    </source>
</evidence>
<keyword evidence="4" id="KW-0507">mRNA processing</keyword>
<dbReference type="Pfam" id="PF06058">
    <property type="entry name" value="DCP1"/>
    <property type="match status" value="1"/>
</dbReference>
<reference evidence="7 8" key="2">
    <citation type="submission" date="2018-11" db="EMBL/GenBank/DDBJ databases">
        <authorList>
            <consortium name="Pathogen Informatics"/>
        </authorList>
    </citation>
    <scope>NUCLEOTIDE SEQUENCE [LARGE SCALE GENOMIC DNA]</scope>
</reference>
<dbReference type="Gene3D" id="2.30.29.30">
    <property type="entry name" value="Pleckstrin-homology domain (PH domain)/Phosphotyrosine-binding domain (PTB)"/>
    <property type="match status" value="1"/>
</dbReference>
<comment type="similarity">
    <text evidence="2">Belongs to the DCP1 family.</text>
</comment>
<reference evidence="9" key="1">
    <citation type="submission" date="2016-06" db="UniProtKB">
        <authorList>
            <consortium name="WormBaseParasite"/>
        </authorList>
    </citation>
    <scope>IDENTIFICATION</scope>
</reference>
<feature type="compositionally biased region" description="Polar residues" evidence="5">
    <location>
        <begin position="238"/>
        <end position="256"/>
    </location>
</feature>
<dbReference type="PANTHER" id="PTHR16290:SF0">
    <property type="entry name" value="DECAPPING PROTEIN 1, ISOFORM A"/>
    <property type="match status" value="1"/>
</dbReference>
<evidence type="ECO:0000313" key="8">
    <source>
        <dbReference type="Proteomes" id="UP000271098"/>
    </source>
</evidence>
<feature type="domain" description="WH1" evidence="6">
    <location>
        <begin position="34"/>
        <end position="140"/>
    </location>
</feature>
<dbReference type="GO" id="GO:0000290">
    <property type="term" value="P:deadenylation-dependent decapping of nuclear-transcribed mRNA"/>
    <property type="evidence" value="ECO:0007669"/>
    <property type="project" value="InterPro"/>
</dbReference>
<dbReference type="OrthoDB" id="440673at2759"/>
<evidence type="ECO:0000256" key="1">
    <source>
        <dbReference type="ARBA" id="ARBA00004496"/>
    </source>
</evidence>
<evidence type="ECO:0000313" key="7">
    <source>
        <dbReference type="EMBL" id="VDN37323.1"/>
    </source>
</evidence>
<dbReference type="AlphaFoldDB" id="A0A183EJ78"/>
<proteinExistence type="inferred from homology"/>
<accession>A0A183EJ78</accession>
<dbReference type="InterPro" id="IPR000697">
    <property type="entry name" value="WH1/EVH1_dom"/>
</dbReference>